<organism evidence="2 3">
    <name type="scientific">Ruminococcus difficilis</name>
    <dbReference type="NCBI Taxonomy" id="2763069"/>
    <lineage>
        <taxon>Bacteria</taxon>
        <taxon>Bacillati</taxon>
        <taxon>Bacillota</taxon>
        <taxon>Clostridia</taxon>
        <taxon>Eubacteriales</taxon>
        <taxon>Oscillospiraceae</taxon>
        <taxon>Ruminococcus</taxon>
    </lineage>
</organism>
<dbReference type="Proteomes" id="UP000633365">
    <property type="component" value="Unassembled WGS sequence"/>
</dbReference>
<dbReference type="AlphaFoldDB" id="A0A934WSW1"/>
<dbReference type="RefSeq" id="WP_201428078.1">
    <property type="nucleotide sequence ID" value="NZ_JAEQMG010000125.1"/>
</dbReference>
<evidence type="ECO:0000256" key="1">
    <source>
        <dbReference type="SAM" id="Phobius"/>
    </source>
</evidence>
<evidence type="ECO:0000313" key="3">
    <source>
        <dbReference type="Proteomes" id="UP000633365"/>
    </source>
</evidence>
<keyword evidence="1" id="KW-0812">Transmembrane</keyword>
<name>A0A934WSW1_9FIRM</name>
<feature type="transmembrane region" description="Helical" evidence="1">
    <location>
        <begin position="44"/>
        <end position="64"/>
    </location>
</feature>
<sequence length="112" mass="13017">MRKTSRGGSFLVVLLFNIMLNFRLTTPGWILLILHFIIPQYIKWWYCLVYFGGFLLYMIIWQLVLRGVIRWANSAPPYPPVKNINPYSVKTNDVNIPLSQARGNVDTNDKGE</sequence>
<evidence type="ECO:0000313" key="2">
    <source>
        <dbReference type="EMBL" id="MBK6089333.1"/>
    </source>
</evidence>
<reference evidence="2" key="1">
    <citation type="submission" date="2021-01" db="EMBL/GenBank/DDBJ databases">
        <title>Genome public.</title>
        <authorList>
            <person name="Liu C."/>
            <person name="Sun Q."/>
        </authorList>
    </citation>
    <scope>NUCLEOTIDE SEQUENCE</scope>
    <source>
        <strain evidence="2">M6</strain>
    </source>
</reference>
<keyword evidence="1" id="KW-1133">Transmembrane helix</keyword>
<keyword evidence="1" id="KW-0472">Membrane</keyword>
<protein>
    <submittedName>
        <fullName evidence="2">Uncharacterized protein</fullName>
    </submittedName>
</protein>
<accession>A0A934WSW1</accession>
<proteinExistence type="predicted"/>
<gene>
    <name evidence="2" type="ORF">JKK62_11895</name>
</gene>
<feature type="transmembrane region" description="Helical" evidence="1">
    <location>
        <begin position="12"/>
        <end position="38"/>
    </location>
</feature>
<keyword evidence="3" id="KW-1185">Reference proteome</keyword>
<dbReference type="EMBL" id="JAEQMG010000125">
    <property type="protein sequence ID" value="MBK6089333.1"/>
    <property type="molecule type" value="Genomic_DNA"/>
</dbReference>
<comment type="caution">
    <text evidence="2">The sequence shown here is derived from an EMBL/GenBank/DDBJ whole genome shotgun (WGS) entry which is preliminary data.</text>
</comment>